<keyword evidence="2" id="KW-1185">Reference proteome</keyword>
<sequence>MDWATSDRHVITVFRGFFDWRWILEDGYYFTSLHGGRLFWNNFTALGRLHFSFETFSFDFITNEVKISPTHKAVFELSWIDSASPINGS</sequence>
<protein>
    <submittedName>
        <fullName evidence="1">Uncharacterized protein</fullName>
    </submittedName>
</protein>
<dbReference type="EMBL" id="BMAV01022307">
    <property type="protein sequence ID" value="GFY77054.1"/>
    <property type="molecule type" value="Genomic_DNA"/>
</dbReference>
<proteinExistence type="predicted"/>
<organism evidence="1 2">
    <name type="scientific">Trichonephila inaurata madagascariensis</name>
    <dbReference type="NCBI Taxonomy" id="2747483"/>
    <lineage>
        <taxon>Eukaryota</taxon>
        <taxon>Metazoa</taxon>
        <taxon>Ecdysozoa</taxon>
        <taxon>Arthropoda</taxon>
        <taxon>Chelicerata</taxon>
        <taxon>Arachnida</taxon>
        <taxon>Araneae</taxon>
        <taxon>Araneomorphae</taxon>
        <taxon>Entelegynae</taxon>
        <taxon>Araneoidea</taxon>
        <taxon>Nephilidae</taxon>
        <taxon>Trichonephila</taxon>
        <taxon>Trichonephila inaurata</taxon>
    </lineage>
</organism>
<gene>
    <name evidence="1" type="ORF">TNIN_63811</name>
</gene>
<accession>A0A8X6YWF2</accession>
<dbReference type="Proteomes" id="UP000886998">
    <property type="component" value="Unassembled WGS sequence"/>
</dbReference>
<evidence type="ECO:0000313" key="1">
    <source>
        <dbReference type="EMBL" id="GFY77054.1"/>
    </source>
</evidence>
<evidence type="ECO:0000313" key="2">
    <source>
        <dbReference type="Proteomes" id="UP000886998"/>
    </source>
</evidence>
<dbReference type="AlphaFoldDB" id="A0A8X6YWF2"/>
<reference evidence="1" key="1">
    <citation type="submission" date="2020-08" db="EMBL/GenBank/DDBJ databases">
        <title>Multicomponent nature underlies the extraordinary mechanical properties of spider dragline silk.</title>
        <authorList>
            <person name="Kono N."/>
            <person name="Nakamura H."/>
            <person name="Mori M."/>
            <person name="Yoshida Y."/>
            <person name="Ohtoshi R."/>
            <person name="Malay A.D."/>
            <person name="Moran D.A.P."/>
            <person name="Tomita M."/>
            <person name="Numata K."/>
            <person name="Arakawa K."/>
        </authorList>
    </citation>
    <scope>NUCLEOTIDE SEQUENCE</scope>
</reference>
<name>A0A8X6YWF2_9ARAC</name>
<comment type="caution">
    <text evidence="1">The sequence shown here is derived from an EMBL/GenBank/DDBJ whole genome shotgun (WGS) entry which is preliminary data.</text>
</comment>